<comment type="similarity">
    <text evidence="2 6">Belongs to the transposase mutator family.</text>
</comment>
<dbReference type="Proteomes" id="UP000009045">
    <property type="component" value="Plasmid pSmeSM11c"/>
</dbReference>
<protein>
    <recommendedName>
        <fullName evidence="6">Mutator family transposase</fullName>
    </recommendedName>
</protein>
<comment type="function">
    <text evidence="1 6">Required for the transposition of the insertion element.</text>
</comment>
<geneLocation type="plasmid" evidence="7 8">
    <name>pSmeSM11c</name>
</geneLocation>
<sequence>MVMSQAVLIAVGIDWDGRRQILSVEMAGRESRSDWKDFLVRLKGRGLKGVELVVSDDHAGLVAAIGEVIPEAAWQRCYVGLLKNQSSAELCGSHQQADSKNFSLPEGMSG</sequence>
<dbReference type="GO" id="GO:0004803">
    <property type="term" value="F:transposase activity"/>
    <property type="evidence" value="ECO:0007669"/>
    <property type="project" value="UniProtKB-UniRule"/>
</dbReference>
<keyword evidence="7" id="KW-0614">Plasmid</keyword>
<evidence type="ECO:0000256" key="1">
    <source>
        <dbReference type="ARBA" id="ARBA00002190"/>
    </source>
</evidence>
<reference evidence="7 8" key="1">
    <citation type="journal article" date="2011" name="J. Biotechnol.">
        <title>The complete genome sequence of the dominant Sinorhizobium meliloti field isolate SM11 extends the S. meliloti pan-genome.</title>
        <authorList>
            <person name="Schneiker-Bekel S."/>
            <person name="Wibberg D."/>
            <person name="Bekel T."/>
            <person name="Blom J."/>
            <person name="Linke B."/>
            <person name="Neuweger H."/>
            <person name="Stiens M."/>
            <person name="Vorholter F.J."/>
            <person name="Weidner S."/>
            <person name="Goesmann A."/>
            <person name="Puhler A."/>
            <person name="Schluter A."/>
        </authorList>
    </citation>
    <scope>NUCLEOTIDE SEQUENCE [LARGE SCALE GENOMIC DNA]</scope>
    <source>
        <strain evidence="7 8">SM11</strain>
        <plasmid evidence="8">pSmeSM11c</plasmid>
    </source>
</reference>
<evidence type="ECO:0000256" key="6">
    <source>
        <dbReference type="RuleBase" id="RU365089"/>
    </source>
</evidence>
<keyword evidence="4 6" id="KW-0238">DNA-binding</keyword>
<accession>F7XC90</accession>
<evidence type="ECO:0000256" key="3">
    <source>
        <dbReference type="ARBA" id="ARBA00022578"/>
    </source>
</evidence>
<evidence type="ECO:0000256" key="5">
    <source>
        <dbReference type="ARBA" id="ARBA00023172"/>
    </source>
</evidence>
<dbReference type="KEGG" id="smx:SM11_pC0308"/>
<name>F7XC90_SINMM</name>
<organism evidence="7 8">
    <name type="scientific">Sinorhizobium meliloti (strain SM11)</name>
    <dbReference type="NCBI Taxonomy" id="707241"/>
    <lineage>
        <taxon>Bacteria</taxon>
        <taxon>Pseudomonadati</taxon>
        <taxon>Pseudomonadota</taxon>
        <taxon>Alphaproteobacteria</taxon>
        <taxon>Hyphomicrobiales</taxon>
        <taxon>Rhizobiaceae</taxon>
        <taxon>Sinorhizobium/Ensifer group</taxon>
        <taxon>Sinorhizobium</taxon>
    </lineage>
</organism>
<dbReference type="HOGENOM" id="CLU_036805_10_5_5"/>
<gene>
    <name evidence="7" type="ordered locus">SM11_pC0308</name>
</gene>
<keyword evidence="5 6" id="KW-0233">DNA recombination</keyword>
<proteinExistence type="inferred from homology"/>
<dbReference type="GO" id="GO:0006313">
    <property type="term" value="P:DNA transposition"/>
    <property type="evidence" value="ECO:0007669"/>
    <property type="project" value="UniProtKB-UniRule"/>
</dbReference>
<evidence type="ECO:0000256" key="2">
    <source>
        <dbReference type="ARBA" id="ARBA00010961"/>
    </source>
</evidence>
<dbReference type="PANTHER" id="PTHR33217">
    <property type="entry name" value="TRANSPOSASE FOR INSERTION SEQUENCE ELEMENT IS1081"/>
    <property type="match status" value="1"/>
</dbReference>
<dbReference type="PANTHER" id="PTHR33217:SF7">
    <property type="entry name" value="TRANSPOSASE FOR INSERTION SEQUENCE ELEMENT IS1081"/>
    <property type="match status" value="1"/>
</dbReference>
<keyword evidence="6" id="KW-0814">Transposable element</keyword>
<dbReference type="InterPro" id="IPR001207">
    <property type="entry name" value="Transposase_mutator"/>
</dbReference>
<dbReference type="Pfam" id="PF00872">
    <property type="entry name" value="Transposase_mut"/>
    <property type="match status" value="1"/>
</dbReference>
<evidence type="ECO:0000313" key="8">
    <source>
        <dbReference type="Proteomes" id="UP000009045"/>
    </source>
</evidence>
<dbReference type="AlphaFoldDB" id="F7XC90"/>
<dbReference type="EMBL" id="CP001831">
    <property type="protein sequence ID" value="AEH81381.1"/>
    <property type="molecule type" value="Genomic_DNA"/>
</dbReference>
<dbReference type="GO" id="GO:0003677">
    <property type="term" value="F:DNA binding"/>
    <property type="evidence" value="ECO:0007669"/>
    <property type="project" value="UniProtKB-UniRule"/>
</dbReference>
<evidence type="ECO:0000313" key="7">
    <source>
        <dbReference type="EMBL" id="AEH81381.1"/>
    </source>
</evidence>
<keyword evidence="3 6" id="KW-0815">Transposition</keyword>
<evidence type="ECO:0000256" key="4">
    <source>
        <dbReference type="ARBA" id="ARBA00023125"/>
    </source>
</evidence>